<organism evidence="4">
    <name type="scientific">Oryza sativa subsp. japonica</name>
    <name type="common">Rice</name>
    <dbReference type="NCBI Taxonomy" id="39947"/>
    <lineage>
        <taxon>Eukaryota</taxon>
        <taxon>Viridiplantae</taxon>
        <taxon>Streptophyta</taxon>
        <taxon>Embryophyta</taxon>
        <taxon>Tracheophyta</taxon>
        <taxon>Spermatophyta</taxon>
        <taxon>Magnoliopsida</taxon>
        <taxon>Liliopsida</taxon>
        <taxon>Poales</taxon>
        <taxon>Poaceae</taxon>
        <taxon>BOP clade</taxon>
        <taxon>Oryzoideae</taxon>
        <taxon>Oryzeae</taxon>
        <taxon>Oryzinae</taxon>
        <taxon>Oryza</taxon>
        <taxon>Oryza sativa</taxon>
    </lineage>
</organism>
<reference evidence="4" key="2">
    <citation type="submission" date="2005-04" db="EMBL/GenBank/DDBJ databases">
        <authorList>
            <person name="Buell C.R."/>
            <person name="Wing R.A."/>
            <person name="McCombie W.A."/>
            <person name="Ouyang S."/>
        </authorList>
    </citation>
    <scope>NUCLEOTIDE SEQUENCE</scope>
</reference>
<evidence type="ECO:0000259" key="3">
    <source>
        <dbReference type="Pfam" id="PF04195"/>
    </source>
</evidence>
<dbReference type="PANTHER" id="PTHR33026:SF7">
    <property type="entry name" value="OS03G0100275 PROTEIN"/>
    <property type="match status" value="1"/>
</dbReference>
<feature type="compositionally biased region" description="Acidic residues" evidence="2">
    <location>
        <begin position="332"/>
        <end position="354"/>
    </location>
</feature>
<protein>
    <submittedName>
        <fullName evidence="4">Transposable element protein, putative, Transposase_28</fullName>
    </submittedName>
</protein>
<name>Q2QXA6_ORYSJ</name>
<dbReference type="AlphaFoldDB" id="Q2QXA6"/>
<feature type="coiled-coil region" evidence="1">
    <location>
        <begin position="483"/>
        <end position="573"/>
    </location>
</feature>
<feature type="region of interest" description="Disordered" evidence="2">
    <location>
        <begin position="288"/>
        <end position="397"/>
    </location>
</feature>
<accession>Q2QXA6</accession>
<dbReference type="Pfam" id="PF04195">
    <property type="entry name" value="Transposase_28"/>
    <property type="match status" value="1"/>
</dbReference>
<evidence type="ECO:0000313" key="4">
    <source>
        <dbReference type="EMBL" id="ABA95871.1"/>
    </source>
</evidence>
<feature type="compositionally biased region" description="Basic and acidic residues" evidence="2">
    <location>
        <begin position="696"/>
        <end position="705"/>
    </location>
</feature>
<feature type="compositionally biased region" description="Polar residues" evidence="2">
    <location>
        <begin position="741"/>
        <end position="760"/>
    </location>
</feature>
<dbReference type="PANTHER" id="PTHR33026">
    <property type="entry name" value="OS06G0360600 PROTEIN"/>
    <property type="match status" value="1"/>
</dbReference>
<sequence length="766" mass="83519">MAPRKPNPASATGPDPGRINDDTTTFLGASLVDDNELAKLVSSGVVVEGQAFTPGKAVVPKPSDNWTVVFAVFFEAGLRFPCNVLLPEILRLFQVELPQLSPSALVRIAIFDWACWTAGFEPSAELFGAVFFATMNSKTVVTPARTKKMAFGSVNFNVRPERSDLWPVNPAMSKWDRHWMVKWFYHSIPFEAGSEVAKALRCRCRVIAPNRKPKFAVDGAMEAQFALLRKICSRLSCRDLSWQVAVDQDEEVDGLPKLVLPAGANSDVSVTEFSQLLTRQAAGRVNRVYDGELPPRTNPLKADDAAGPSRKRMRGQVKSAPRKRRAPASTDSDADDEDTVEDNDDGEEGEDVGETEVAAEKAAEEAVDNRAGTPGYTPTSSPEHVKTGVESNCSPLRRKDVEGAKALVAIASAKVAKGGPVKKTSKKIGLVKGVSNLVFPAGSSSLFMELNEFDEGCSAIKSLAVRNRLRAKDDELGYKSLEMEGLAHTLKETKAENKRLQAELEKGSEAKAEIERLKAELKKEQTHSAALTDYYNLTEPKMEALRQEVSQAEANAEKEAERFAREMAKATESAKTACQTLCLALSDMGARVRGVPGEYASAFDFSEWTQQAGGAVSDCASAYGDCCARVSAAFTMGLLQQFGCENVAEFPNFAKGDWEFWQRDGRSTAKARLLEQLAKVEAADQGEGEDATAGEGRGDAEDHPEVTSQGTQMTIVVIQTHVLQKYKRLQMQRKKAILDGSNKTNLNETAPTRKIFNSSVGKREQD</sequence>
<evidence type="ECO:0000256" key="1">
    <source>
        <dbReference type="SAM" id="Coils"/>
    </source>
</evidence>
<gene>
    <name evidence="4" type="ordered locus">LOC_Os12g06690</name>
</gene>
<reference evidence="4" key="1">
    <citation type="journal article" date="2005" name="BMC Biol.">
        <title>The sequence of rice chromosomes 11 and 12, rich in disease resistance genes and recent gene duplications.</title>
        <authorList>
            <consortium name="The rice chromosomes 11 and 12 sequencing consortia"/>
        </authorList>
    </citation>
    <scope>NUCLEOTIDE SEQUENCE [LARGE SCALE GENOMIC DNA]</scope>
</reference>
<feature type="region of interest" description="Disordered" evidence="2">
    <location>
        <begin position="739"/>
        <end position="766"/>
    </location>
</feature>
<proteinExistence type="predicted"/>
<feature type="region of interest" description="Disordered" evidence="2">
    <location>
        <begin position="682"/>
        <end position="711"/>
    </location>
</feature>
<feature type="compositionally biased region" description="Basic and acidic residues" evidence="2">
    <location>
        <begin position="358"/>
        <end position="368"/>
    </location>
</feature>
<dbReference type="InterPro" id="IPR007321">
    <property type="entry name" value="Transposase_28"/>
</dbReference>
<feature type="compositionally biased region" description="Basic residues" evidence="2">
    <location>
        <begin position="309"/>
        <end position="326"/>
    </location>
</feature>
<feature type="domain" description="Transposase (putative) gypsy type" evidence="3">
    <location>
        <begin position="68"/>
        <end position="132"/>
    </location>
</feature>
<keyword evidence="1" id="KW-0175">Coiled coil</keyword>
<feature type="region of interest" description="Disordered" evidence="2">
    <location>
        <begin position="1"/>
        <end position="20"/>
    </location>
</feature>
<evidence type="ECO:0000256" key="2">
    <source>
        <dbReference type="SAM" id="MobiDB-lite"/>
    </source>
</evidence>
<reference evidence="4" key="3">
    <citation type="submission" date="2006-01" db="EMBL/GenBank/DDBJ databases">
        <authorList>
            <person name="Buell R."/>
        </authorList>
    </citation>
    <scope>NUCLEOTIDE SEQUENCE</scope>
</reference>
<dbReference type="EMBL" id="DP000011">
    <property type="protein sequence ID" value="ABA95871.1"/>
    <property type="molecule type" value="Genomic_DNA"/>
</dbReference>